<dbReference type="SUPFAM" id="SSF81585">
    <property type="entry name" value="PsbU/PolX domain-like"/>
    <property type="match status" value="1"/>
</dbReference>
<dbReference type="EMBL" id="MEVF01000028">
    <property type="protein sequence ID" value="OGC49028.1"/>
    <property type="molecule type" value="Genomic_DNA"/>
</dbReference>
<sequence length="233" mass="25709">MIAEVGEIVQRNYILVLVMTGLFSLLAGVFFADQKDKNVCEEVSYSSKTASDNTDVASESIPAVEVTVDLSGAVKSPGVYKLNPDARVIDLIKLGDGFTNDASAKWVSKNLNLSTKLKDSQKIYVPFEWEIEFKSDNSIELLKDDIMDYEEAVDFISRETTPSYSEDTSVQYNSLLINVNSATEAELDTLAGIGKAYAQKIITNRPYATFQELKSKSGIPISVLEKIKSSITY</sequence>
<reference evidence="2 3" key="1">
    <citation type="journal article" date="2016" name="Nat. Commun.">
        <title>Thousands of microbial genomes shed light on interconnected biogeochemical processes in an aquifer system.</title>
        <authorList>
            <person name="Anantharaman K."/>
            <person name="Brown C.T."/>
            <person name="Hug L.A."/>
            <person name="Sharon I."/>
            <person name="Castelle C.J."/>
            <person name="Probst A.J."/>
            <person name="Thomas B.C."/>
            <person name="Singh A."/>
            <person name="Wilkins M.J."/>
            <person name="Karaoz U."/>
            <person name="Brodie E.L."/>
            <person name="Williams K.H."/>
            <person name="Hubbard S.S."/>
            <person name="Banfield J.F."/>
        </authorList>
    </citation>
    <scope>NUCLEOTIDE SEQUENCE [LARGE SCALE GENOMIC DNA]</scope>
</reference>
<evidence type="ECO:0008006" key="4">
    <source>
        <dbReference type="Google" id="ProtNLM"/>
    </source>
</evidence>
<gene>
    <name evidence="2" type="ORF">A3A69_00760</name>
</gene>
<dbReference type="Pfam" id="PF12836">
    <property type="entry name" value="HHH_3"/>
    <property type="match status" value="1"/>
</dbReference>
<dbReference type="InterPro" id="IPR051675">
    <property type="entry name" value="Endo/Exo/Phosphatase_dom_1"/>
</dbReference>
<evidence type="ECO:0000313" key="3">
    <source>
        <dbReference type="Proteomes" id="UP000177458"/>
    </source>
</evidence>
<organism evidence="2 3">
    <name type="scientific">candidate division WWE3 bacterium RIFCSPLOWO2_01_FULL_37_15</name>
    <dbReference type="NCBI Taxonomy" id="1802622"/>
    <lineage>
        <taxon>Bacteria</taxon>
        <taxon>Katanobacteria</taxon>
    </lineage>
</organism>
<name>A0A1F4UVP5_UNCKA</name>
<protein>
    <recommendedName>
        <fullName evidence="4">Soluble ligand binding domain-containing protein</fullName>
    </recommendedName>
</protein>
<dbReference type="AlphaFoldDB" id="A0A1F4UVP5"/>
<dbReference type="PANTHER" id="PTHR21180">
    <property type="entry name" value="ENDONUCLEASE/EXONUCLEASE/PHOSPHATASE FAMILY DOMAIN-CONTAINING PROTEIN 1"/>
    <property type="match status" value="1"/>
</dbReference>
<dbReference type="Gene3D" id="3.10.560.10">
    <property type="entry name" value="Outer membrane lipoprotein wza domain like"/>
    <property type="match status" value="1"/>
</dbReference>
<dbReference type="Gene3D" id="1.10.150.320">
    <property type="entry name" value="Photosystem II 12 kDa extrinsic protein"/>
    <property type="match status" value="1"/>
</dbReference>
<accession>A0A1F4UVP5</accession>
<keyword evidence="1" id="KW-0472">Membrane</keyword>
<evidence type="ECO:0000256" key="1">
    <source>
        <dbReference type="SAM" id="Phobius"/>
    </source>
</evidence>
<keyword evidence="1" id="KW-1133">Transmembrane helix</keyword>
<dbReference type="Proteomes" id="UP000177458">
    <property type="component" value="Unassembled WGS sequence"/>
</dbReference>
<evidence type="ECO:0000313" key="2">
    <source>
        <dbReference type="EMBL" id="OGC49028.1"/>
    </source>
</evidence>
<dbReference type="GO" id="GO:0015628">
    <property type="term" value="P:protein secretion by the type II secretion system"/>
    <property type="evidence" value="ECO:0007669"/>
    <property type="project" value="TreeGrafter"/>
</dbReference>
<keyword evidence="1" id="KW-0812">Transmembrane</keyword>
<feature type="transmembrane region" description="Helical" evidence="1">
    <location>
        <begin position="12"/>
        <end position="32"/>
    </location>
</feature>
<comment type="caution">
    <text evidence="2">The sequence shown here is derived from an EMBL/GenBank/DDBJ whole genome shotgun (WGS) entry which is preliminary data.</text>
</comment>
<proteinExistence type="predicted"/>
<dbReference type="GO" id="GO:0015627">
    <property type="term" value="C:type II protein secretion system complex"/>
    <property type="evidence" value="ECO:0007669"/>
    <property type="project" value="TreeGrafter"/>
</dbReference>
<dbReference type="PANTHER" id="PTHR21180:SF32">
    <property type="entry name" value="ENDONUCLEASE_EXONUCLEASE_PHOSPHATASE FAMILY DOMAIN-CONTAINING PROTEIN 1"/>
    <property type="match status" value="1"/>
</dbReference>